<dbReference type="OrthoDB" id="18453at2759"/>
<evidence type="ECO:0000256" key="5">
    <source>
        <dbReference type="ARBA" id="ARBA00022776"/>
    </source>
</evidence>
<keyword evidence="7" id="KW-0539">Nucleus</keyword>
<dbReference type="GO" id="GO:0051301">
    <property type="term" value="P:cell division"/>
    <property type="evidence" value="ECO:0007669"/>
    <property type="project" value="UniProtKB-KW"/>
</dbReference>
<protein>
    <recommendedName>
        <fullName evidence="13">Nnf1-domain-containing protein</fullName>
    </recommendedName>
</protein>
<dbReference type="Pfam" id="PF03980">
    <property type="entry name" value="Nnf1"/>
    <property type="match status" value="1"/>
</dbReference>
<evidence type="ECO:0000313" key="12">
    <source>
        <dbReference type="Proteomes" id="UP000305948"/>
    </source>
</evidence>
<evidence type="ECO:0000256" key="7">
    <source>
        <dbReference type="ARBA" id="ARBA00023242"/>
    </source>
</evidence>
<keyword evidence="4" id="KW-0132">Cell division</keyword>
<comment type="subcellular location">
    <subcellularLocation>
        <location evidence="2">Chromosome</location>
        <location evidence="2">Centromere</location>
        <location evidence="2">Kinetochore</location>
    </subcellularLocation>
    <subcellularLocation>
        <location evidence="1">Nucleus</location>
    </subcellularLocation>
</comment>
<keyword evidence="6" id="KW-0995">Kinetochore</keyword>
<name>A0A5C3N306_9AGAM</name>
<evidence type="ECO:0000256" key="1">
    <source>
        <dbReference type="ARBA" id="ARBA00004123"/>
    </source>
</evidence>
<sequence>MATNAPTHQSGSKRWTHFHSALQLAIQRVSHKWTYDDFTECFPQYCEKQPEISSSLHTTLARHMEAQISAAADELLGEYNAKEKIDILHAVVTEARARRQRGGDELKRKDIWREDLQPRQAVRSRTIPVLEQEVERLKKTLRELEERNLRLQSQIEANVRARKKTDDQVAQLLDVVDQIYAEWNKLPVDDIQEWTLKTAELTSAARPR</sequence>
<gene>
    <name evidence="11" type="ORF">OE88DRAFT_1735018</name>
</gene>
<keyword evidence="5" id="KW-0498">Mitosis</keyword>
<evidence type="ECO:0000313" key="11">
    <source>
        <dbReference type="EMBL" id="TFK52014.1"/>
    </source>
</evidence>
<organism evidence="11 12">
    <name type="scientific">Heliocybe sulcata</name>
    <dbReference type="NCBI Taxonomy" id="5364"/>
    <lineage>
        <taxon>Eukaryota</taxon>
        <taxon>Fungi</taxon>
        <taxon>Dikarya</taxon>
        <taxon>Basidiomycota</taxon>
        <taxon>Agaricomycotina</taxon>
        <taxon>Agaricomycetes</taxon>
        <taxon>Gloeophyllales</taxon>
        <taxon>Gloeophyllaceae</taxon>
        <taxon>Heliocybe</taxon>
    </lineage>
</organism>
<evidence type="ECO:0000256" key="2">
    <source>
        <dbReference type="ARBA" id="ARBA00004629"/>
    </source>
</evidence>
<proteinExistence type="predicted"/>
<reference evidence="11 12" key="1">
    <citation type="journal article" date="2019" name="Nat. Ecol. Evol.">
        <title>Megaphylogeny resolves global patterns of mushroom evolution.</title>
        <authorList>
            <person name="Varga T."/>
            <person name="Krizsan K."/>
            <person name="Foldi C."/>
            <person name="Dima B."/>
            <person name="Sanchez-Garcia M."/>
            <person name="Sanchez-Ramirez S."/>
            <person name="Szollosi G.J."/>
            <person name="Szarkandi J.G."/>
            <person name="Papp V."/>
            <person name="Albert L."/>
            <person name="Andreopoulos W."/>
            <person name="Angelini C."/>
            <person name="Antonin V."/>
            <person name="Barry K.W."/>
            <person name="Bougher N.L."/>
            <person name="Buchanan P."/>
            <person name="Buyck B."/>
            <person name="Bense V."/>
            <person name="Catcheside P."/>
            <person name="Chovatia M."/>
            <person name="Cooper J."/>
            <person name="Damon W."/>
            <person name="Desjardin D."/>
            <person name="Finy P."/>
            <person name="Geml J."/>
            <person name="Haridas S."/>
            <person name="Hughes K."/>
            <person name="Justo A."/>
            <person name="Karasinski D."/>
            <person name="Kautmanova I."/>
            <person name="Kiss B."/>
            <person name="Kocsube S."/>
            <person name="Kotiranta H."/>
            <person name="LaButti K.M."/>
            <person name="Lechner B.E."/>
            <person name="Liimatainen K."/>
            <person name="Lipzen A."/>
            <person name="Lukacs Z."/>
            <person name="Mihaltcheva S."/>
            <person name="Morgado L.N."/>
            <person name="Niskanen T."/>
            <person name="Noordeloos M.E."/>
            <person name="Ohm R.A."/>
            <person name="Ortiz-Santana B."/>
            <person name="Ovrebo C."/>
            <person name="Racz N."/>
            <person name="Riley R."/>
            <person name="Savchenko A."/>
            <person name="Shiryaev A."/>
            <person name="Soop K."/>
            <person name="Spirin V."/>
            <person name="Szebenyi C."/>
            <person name="Tomsovsky M."/>
            <person name="Tulloss R.E."/>
            <person name="Uehling J."/>
            <person name="Grigoriev I.V."/>
            <person name="Vagvolgyi C."/>
            <person name="Papp T."/>
            <person name="Martin F.M."/>
            <person name="Miettinen O."/>
            <person name="Hibbett D.S."/>
            <person name="Nagy L.G."/>
        </authorList>
    </citation>
    <scope>NUCLEOTIDE SEQUENCE [LARGE SCALE GENOMIC DNA]</scope>
    <source>
        <strain evidence="11 12">OMC1185</strain>
    </source>
</reference>
<evidence type="ECO:0008006" key="13">
    <source>
        <dbReference type="Google" id="ProtNLM"/>
    </source>
</evidence>
<dbReference type="AlphaFoldDB" id="A0A5C3N306"/>
<accession>A0A5C3N306</accession>
<dbReference type="GO" id="GO:0000444">
    <property type="term" value="C:MIS12/MIND type complex"/>
    <property type="evidence" value="ECO:0007669"/>
    <property type="project" value="InterPro"/>
</dbReference>
<dbReference type="EMBL" id="ML213510">
    <property type="protein sequence ID" value="TFK52014.1"/>
    <property type="molecule type" value="Genomic_DNA"/>
</dbReference>
<keyword evidence="9" id="KW-0137">Centromere</keyword>
<keyword evidence="3" id="KW-0158">Chromosome</keyword>
<dbReference type="PANTHER" id="PTHR15459">
    <property type="entry name" value="POLYAMINE-MODULATED FACTOR 1"/>
    <property type="match status" value="1"/>
</dbReference>
<keyword evidence="10" id="KW-0175">Coiled coil</keyword>
<evidence type="ECO:0000256" key="6">
    <source>
        <dbReference type="ARBA" id="ARBA00022838"/>
    </source>
</evidence>
<dbReference type="GO" id="GO:0005634">
    <property type="term" value="C:nucleus"/>
    <property type="evidence" value="ECO:0007669"/>
    <property type="project" value="UniProtKB-SubCell"/>
</dbReference>
<keyword evidence="12" id="KW-1185">Reference proteome</keyword>
<feature type="coiled-coil region" evidence="10">
    <location>
        <begin position="127"/>
        <end position="161"/>
    </location>
</feature>
<evidence type="ECO:0000256" key="3">
    <source>
        <dbReference type="ARBA" id="ARBA00022454"/>
    </source>
</evidence>
<dbReference type="GO" id="GO:0007059">
    <property type="term" value="P:chromosome segregation"/>
    <property type="evidence" value="ECO:0007669"/>
    <property type="project" value="TreeGrafter"/>
</dbReference>
<keyword evidence="8" id="KW-0131">Cell cycle</keyword>
<dbReference type="InterPro" id="IPR007128">
    <property type="entry name" value="PMF1/Nnf1"/>
</dbReference>
<evidence type="ECO:0000256" key="4">
    <source>
        <dbReference type="ARBA" id="ARBA00022618"/>
    </source>
</evidence>
<evidence type="ECO:0000256" key="9">
    <source>
        <dbReference type="ARBA" id="ARBA00023328"/>
    </source>
</evidence>
<dbReference type="Proteomes" id="UP000305948">
    <property type="component" value="Unassembled WGS sequence"/>
</dbReference>
<dbReference type="PANTHER" id="PTHR15459:SF3">
    <property type="entry name" value="POLYAMINE-MODULATED FACTOR 1"/>
    <property type="match status" value="1"/>
</dbReference>
<evidence type="ECO:0000256" key="10">
    <source>
        <dbReference type="SAM" id="Coils"/>
    </source>
</evidence>
<evidence type="ECO:0000256" key="8">
    <source>
        <dbReference type="ARBA" id="ARBA00023306"/>
    </source>
</evidence>